<dbReference type="PANTHER" id="PTHR24258">
    <property type="entry name" value="SERINE PROTEASE-RELATED"/>
    <property type="match status" value="1"/>
</dbReference>
<keyword evidence="5" id="KW-0812">Transmembrane</keyword>
<evidence type="ECO:0000256" key="1">
    <source>
        <dbReference type="ARBA" id="ARBA00023157"/>
    </source>
</evidence>
<accession>A0A0M3QVZ0</accession>
<feature type="disulfide bond" evidence="2">
    <location>
        <begin position="2266"/>
        <end position="2284"/>
    </location>
</feature>
<evidence type="ECO:0000256" key="5">
    <source>
        <dbReference type="SAM" id="Phobius"/>
    </source>
</evidence>
<evidence type="ECO:0000313" key="7">
    <source>
        <dbReference type="EMBL" id="ALC43233.1"/>
    </source>
</evidence>
<dbReference type="PROSITE" id="PS00134">
    <property type="entry name" value="TRYPSIN_HIS"/>
    <property type="match status" value="1"/>
</dbReference>
<dbReference type="FunFam" id="4.10.400.10:FF:000201">
    <property type="entry name" value="Serine protease nudel"/>
    <property type="match status" value="1"/>
</dbReference>
<keyword evidence="8" id="KW-1185">Reference proteome</keyword>
<keyword evidence="3" id="KW-0720">Serine protease</keyword>
<keyword evidence="5" id="KW-0472">Membrane</keyword>
<feature type="compositionally biased region" description="Polar residues" evidence="4">
    <location>
        <begin position="1461"/>
        <end position="1498"/>
    </location>
</feature>
<dbReference type="OrthoDB" id="10016557at2759"/>
<feature type="disulfide bond" evidence="2">
    <location>
        <begin position="1746"/>
        <end position="1761"/>
    </location>
</feature>
<keyword evidence="3" id="KW-0645">Protease</keyword>
<dbReference type="Pfam" id="PF00057">
    <property type="entry name" value="Ldl_recept_a"/>
    <property type="match status" value="5"/>
</dbReference>
<dbReference type="InterPro" id="IPR043504">
    <property type="entry name" value="Peptidase_S1_PA_chymotrypsin"/>
</dbReference>
<protein>
    <submittedName>
        <fullName evidence="7">Ndl</fullName>
    </submittedName>
</protein>
<dbReference type="FunFam" id="4.10.400.10:FF:000210">
    <property type="entry name" value="Serine protease nudel"/>
    <property type="match status" value="1"/>
</dbReference>
<dbReference type="OMA" id="DCMSAFL"/>
<dbReference type="GO" id="GO:0006508">
    <property type="term" value="P:proteolysis"/>
    <property type="evidence" value="ECO:0007669"/>
    <property type="project" value="UniProtKB-KW"/>
</dbReference>
<dbReference type="InterPro" id="IPR002172">
    <property type="entry name" value="LDrepeatLR_classA_rpt"/>
</dbReference>
<dbReference type="FunFam" id="4.10.400.10:FF:000244">
    <property type="entry name" value="Serine protease nudel"/>
    <property type="match status" value="1"/>
</dbReference>
<feature type="region of interest" description="Disordered" evidence="4">
    <location>
        <begin position="790"/>
        <end position="812"/>
    </location>
</feature>
<proteinExistence type="predicted"/>
<dbReference type="CDD" id="cd00112">
    <property type="entry name" value="LDLa"/>
    <property type="match status" value="8"/>
</dbReference>
<dbReference type="InterPro" id="IPR033116">
    <property type="entry name" value="TRYPSIN_SER"/>
</dbReference>
<dbReference type="STRING" id="30019.A0A0M3QVZ0"/>
<dbReference type="InterPro" id="IPR036055">
    <property type="entry name" value="LDL_receptor-like_sf"/>
</dbReference>
<dbReference type="Pfam" id="PF00089">
    <property type="entry name" value="Trypsin"/>
    <property type="match status" value="1"/>
</dbReference>
<evidence type="ECO:0000313" key="8">
    <source>
        <dbReference type="Proteomes" id="UP000494163"/>
    </source>
</evidence>
<feature type="disulfide bond" evidence="2">
    <location>
        <begin position="2393"/>
        <end position="2408"/>
    </location>
</feature>
<feature type="region of interest" description="Disordered" evidence="4">
    <location>
        <begin position="1568"/>
        <end position="1587"/>
    </location>
</feature>
<dbReference type="Proteomes" id="UP000494163">
    <property type="component" value="Chromosome 3L"/>
</dbReference>
<name>A0A0M3QVZ0_DROBS</name>
<feature type="region of interest" description="Disordered" evidence="4">
    <location>
        <begin position="1395"/>
        <end position="1421"/>
    </location>
</feature>
<dbReference type="InterPro" id="IPR015420">
    <property type="entry name" value="Peptidase_S1A_nudel"/>
</dbReference>
<dbReference type="InterPro" id="IPR009003">
    <property type="entry name" value="Peptidase_S1_PA"/>
</dbReference>
<dbReference type="Gene3D" id="2.40.10.10">
    <property type="entry name" value="Trypsin-like serine proteases"/>
    <property type="match status" value="2"/>
</dbReference>
<dbReference type="PROSITE" id="PS50068">
    <property type="entry name" value="LDLRA_2"/>
    <property type="match status" value="8"/>
</dbReference>
<feature type="domain" description="Peptidase S1" evidence="6">
    <location>
        <begin position="1977"/>
        <end position="2248"/>
    </location>
</feature>
<dbReference type="CDD" id="cd00190">
    <property type="entry name" value="Tryp_SPc"/>
    <property type="match status" value="1"/>
</dbReference>
<dbReference type="FunFam" id="2.40.10.10:FF:000111">
    <property type="entry name" value="Blast:Serine protease nudel"/>
    <property type="match status" value="1"/>
</dbReference>
<reference evidence="7 8" key="1">
    <citation type="submission" date="2015-08" db="EMBL/GenBank/DDBJ databases">
        <title>Ancestral chromatin configuration constrains chromatin evolution on differentiating sex chromosomes in Drosophila.</title>
        <authorList>
            <person name="Zhou Q."/>
            <person name="Bachtrog D."/>
        </authorList>
    </citation>
    <scope>NUCLEOTIDE SEQUENCE [LARGE SCALE GENOMIC DNA]</scope>
    <source>
        <tissue evidence="7">Whole larvae</tissue>
    </source>
</reference>
<dbReference type="SUPFAM" id="SSF57424">
    <property type="entry name" value="LDL receptor-like module"/>
    <property type="match status" value="7"/>
</dbReference>
<dbReference type="InterPro" id="IPR001254">
    <property type="entry name" value="Trypsin_dom"/>
</dbReference>
<dbReference type="InterPro" id="IPR018114">
    <property type="entry name" value="TRYPSIN_HIS"/>
</dbReference>
<dbReference type="PROSITE" id="PS01209">
    <property type="entry name" value="LDLRA_1"/>
    <property type="match status" value="2"/>
</dbReference>
<dbReference type="GO" id="GO:0004252">
    <property type="term" value="F:serine-type endopeptidase activity"/>
    <property type="evidence" value="ECO:0007669"/>
    <property type="project" value="InterPro"/>
</dbReference>
<dbReference type="PROSITE" id="PS50240">
    <property type="entry name" value="TRYPSIN_DOM"/>
    <property type="match status" value="2"/>
</dbReference>
<keyword evidence="1 2" id="KW-1015">Disulfide bond</keyword>
<dbReference type="Pfam" id="PF09342">
    <property type="entry name" value="DUF1986"/>
    <property type="match status" value="1"/>
</dbReference>
<dbReference type="EMBL" id="CP012525">
    <property type="protein sequence ID" value="ALC43233.1"/>
    <property type="molecule type" value="Genomic_DNA"/>
</dbReference>
<dbReference type="PRINTS" id="PR00261">
    <property type="entry name" value="LDLRECEPTOR"/>
</dbReference>
<feature type="disulfide bond" evidence="2">
    <location>
        <begin position="1708"/>
        <end position="1723"/>
    </location>
</feature>
<dbReference type="SUPFAM" id="SSF50494">
    <property type="entry name" value="Trypsin-like serine proteases"/>
    <property type="match status" value="2"/>
</dbReference>
<dbReference type="PANTHER" id="PTHR24258:SF116">
    <property type="entry name" value="FI16631P1-RELATED"/>
    <property type="match status" value="1"/>
</dbReference>
<feature type="region of interest" description="Disordered" evidence="4">
    <location>
        <begin position="1453"/>
        <end position="1499"/>
    </location>
</feature>
<organism evidence="7 8">
    <name type="scientific">Drosophila busckii</name>
    <name type="common">Fruit fly</name>
    <dbReference type="NCBI Taxonomy" id="30019"/>
    <lineage>
        <taxon>Eukaryota</taxon>
        <taxon>Metazoa</taxon>
        <taxon>Ecdysozoa</taxon>
        <taxon>Arthropoda</taxon>
        <taxon>Hexapoda</taxon>
        <taxon>Insecta</taxon>
        <taxon>Pterygota</taxon>
        <taxon>Neoptera</taxon>
        <taxon>Endopterygota</taxon>
        <taxon>Diptera</taxon>
        <taxon>Brachycera</taxon>
        <taxon>Muscomorpha</taxon>
        <taxon>Ephydroidea</taxon>
        <taxon>Drosophilidae</taxon>
        <taxon>Drosophila</taxon>
    </lineage>
</organism>
<dbReference type="Gene3D" id="4.10.400.10">
    <property type="entry name" value="Low-density Lipoprotein Receptor"/>
    <property type="match status" value="7"/>
</dbReference>
<feature type="compositionally biased region" description="Polar residues" evidence="4">
    <location>
        <begin position="797"/>
        <end position="812"/>
    </location>
</feature>
<feature type="domain" description="Peptidase S1" evidence="6">
    <location>
        <begin position="1097"/>
        <end position="1335"/>
    </location>
</feature>
<feature type="disulfide bond" evidence="2">
    <location>
        <begin position="871"/>
        <end position="886"/>
    </location>
</feature>
<evidence type="ECO:0000256" key="2">
    <source>
        <dbReference type="PROSITE-ProRule" id="PRU00124"/>
    </source>
</evidence>
<feature type="disulfide bond" evidence="2">
    <location>
        <begin position="1348"/>
        <end position="1360"/>
    </location>
</feature>
<dbReference type="InterPro" id="IPR023415">
    <property type="entry name" value="LDLR_class-A_CS"/>
</dbReference>
<keyword evidence="3" id="KW-0378">Hydrolase</keyword>
<evidence type="ECO:0000259" key="6">
    <source>
        <dbReference type="PROSITE" id="PS50240"/>
    </source>
</evidence>
<feature type="transmembrane region" description="Helical" evidence="5">
    <location>
        <begin position="32"/>
        <end position="52"/>
    </location>
</feature>
<feature type="disulfide bond" evidence="2">
    <location>
        <begin position="948"/>
        <end position="963"/>
    </location>
</feature>
<comment type="caution">
    <text evidence="2">Lacks conserved residue(s) required for the propagation of feature annotation.</text>
</comment>
<evidence type="ECO:0000256" key="4">
    <source>
        <dbReference type="SAM" id="MobiDB-lite"/>
    </source>
</evidence>
<feature type="disulfide bond" evidence="2">
    <location>
        <begin position="1367"/>
        <end position="1382"/>
    </location>
</feature>
<sequence>MKLSLDELEAKRSVRAPRRCSLSMPRLPCTRLLAISILVLVILFMSLIYHGIVLERMGLFVDRLHQKMALNEKHALKLQPSEDEAIFIGPQPQPFHIPMMSRNNPNTLTKSEEQALRLKHFRFKFRLKKKHRRRRSLLDIDLIDPLRLEANMQRLYTKLRSKRAKEALSRLEQQYMHCKKQTPEDCLSAFMRMYDMAKEITEKMDKMKAIIKDQIDSSSNESKEFQAFTADKKTRATVEQQAEVTTPMTNSTEETTTKPMRIKIKPAKISWIIDGHGQDEQEAYVENTPKSVISTPPMNATTMAAITTSLETTTTATAAAEIYTTSSSIATVTNGMKASSSLTTDSPAAEDEEEITDPVTWILDRFDKPKEILQTTEKPQHTTTINIESSASETTHASGDFELFSLMTEEQPLPTTTIPQPDMPRKLQVDWILDVEEQPVAPIVHPPINTSSPNTTASPYSTTISMDRLNHTAFPTKPKPMKISWIIDGDASEELTTAQSKIDNNATTTEAARAAHPLDDPSSLENMLGSFERHELQKPLIKLIPDKENTTQEWITTSSTTNQPSVYDRQFWVEEFEKQAQDELIDTFGTQLDAESLQQMGPKLNPATSKTLNAADAQLVTLCAHLAQKMRQRAALEPTGAATETFTVSPGVQFTSRGPGGFPVSGETMKASAQFMFNPNFGMPSIPVCFYMTPANFRMPMWSPTPNFMGMQGAHFAGPSNAGVGGGGGIFFVPQQFGPSGNFFGGSAGTAGAAQGQLPNIFSKNASPQKQANGQQVYCTYMQNQAQQAAQSQSQSMSGNLSPGQSQSGFSNANFKMRHANQTNVPLQSQVIYASYVDMPPQQPLERHKCPEPDQLACFGQQECIPSSRWCDNVVDCSDGSDESACTCADRLDEERLCDGYADCPMGEDELGCFGCEPLAHSCYENAEQFARYNRSTLSMCYSHLERCDGFFNCLNGRDELQCNMLVTDVTHHMFQAATAAEGYLYHNHRGDWYPVCNNGDKWAAAACELNNVDLLENVTFKALSVPGPFIEPSLHAGIHFAQACNGRSNEDTLVDHVAYVKCPAPQCGLPSKPLPSMQLKRAKRAVAESETKKGRIVGGAYTEALQWPFVVAIYRDGKFHCGGTVYSERWIISAAHCVINHNKYYYEVRAGLLRRKSYSPATQIQTVTHVVVHMGYERRTMRNDLSLLRVAAPLQFNRWVQPICMPDKGRTTFGDDWIWGPEEHTLCTVVGWGAIREKGPSSDPLRQVILPIRKDCTDAEDRAAEDICAGDPHGGRDACQGDSGGPLFCRSVNHTDQWYLAGVVSHGNGCARPKEFGVYTRVALYLDWLELAVAPHPLPAVQPLQLCPGFTCVWGGKRCIAQRRRCDRIVDCLGGEDEVGCTYNFIPDMVGSSKQNQTATTESDYHPLPKQSKVADQTHHAHELEPMLAQSNQSQDVAIEDDDLLAEITTTTESVSTTTQLSNESTLPAETSTTILENSTQSAEPEFSTTSHPPSEQTTMTATVATTLPTTTWPTSTEDLTKLTDLITQLMHESTTISLPTTMSAVVSTDAPNGLTTAITTTINRTTHASTTDSPTTTKAETTTTMASTSIETTNNAATMSSLHTTESTFSSAPIRDNISTHNPPTTTTAATVTVTTTTMGNITRTQTHLPNKFVCQKILIVLPHRMPQIVDLAHRCDRKVDCEDGTDEVDCTCRDYLKGNLGILVCDGKADCEDLSDEQSCGSCKENEFHCVLSKDCVPLAKRCDNVADCRFKEDEKDCFALTNGHDVHFDAHQQPKFSSVGIFSKNAHGVWRVVCAHETGYHEHQANTADAVCALMGFKGAHYFNSTQFVSQTVMHAITPELTKKSHVDAQLRAMMSDNAQFTSSEMLPRVHGHQALDSLQKARVQTSKCLGIYVECNPRSNATKPMKTFSAGQAVKQRPAQGVPVLVPTIETHKRPHVHFKPQPQPVQLVNKKDEVLDRIDVLIKNKLNKTLLVQEELHEAVEELHWPWLADVYANGELWCIGVLLDKHWLLVHESCLTGISFQTDYISALLGGGKTKRSLHRSTHEQIRRIDCYEAVPKSDVLLYHLEQPARFTHYVLPTFLPDVSSAQKPSDAHECMSVLHDDLTGRVKTVAIAQLGNVTSCSSCLQLQELKPSANLMRTLNVSAEDLASISEEVELSSEMTAKHMPTLTQFTSCTQFGHRNLTYSRDNPSDQGVLVCRHAHSGWYPAALFTYNNTNCQSFKTPFAISTLEQAFKPLQEIMDQAQCRNVQATPQCETHRCALGACLPSNALCDGHSDCHDGSDEEEFKCRELTKKCGPGEMKCRTSGKCVPKSKFCDHVPDCEDMTDEPTLCSCFTYLQATDPGKICDGKRNCWDKSDESSVLCNCTADHFQCSSSPEDCIPRDFVCDKQPDCPNGEDERFCFGIEQPLQDQSSDFANNMQQQQQSYGQVIEQTYGVWHTKCFPKSTPPSNDEVRQICRQLGYSPDRQPSYRLIDDASNEAVHTYEWADMRGRSFGNSTAVGKYRESTKAVIISKFSPLQLNERLTLFLKPSRPIAELVKWNATDSSRCYRLEIHCA</sequence>
<dbReference type="PROSITE" id="PS00135">
    <property type="entry name" value="TRYPSIN_SER"/>
    <property type="match status" value="1"/>
</dbReference>
<dbReference type="SMART" id="SM00192">
    <property type="entry name" value="LDLa"/>
    <property type="match status" value="9"/>
</dbReference>
<gene>
    <name evidence="7" type="ORF">Dbus_chr3Lg399</name>
</gene>
<keyword evidence="5" id="KW-1133">Transmembrane helix</keyword>
<evidence type="ECO:0000256" key="3">
    <source>
        <dbReference type="RuleBase" id="RU363034"/>
    </source>
</evidence>
<dbReference type="SMART" id="SM00020">
    <property type="entry name" value="Tryp_SPc"/>
    <property type="match status" value="1"/>
</dbReference>